<dbReference type="AlphaFoldDB" id="A0A6H1Z7D0"/>
<protein>
    <submittedName>
        <fullName evidence="1">Uncharacterized protein</fullName>
    </submittedName>
</protein>
<dbReference type="EMBL" id="MT143710">
    <property type="protein sequence ID" value="QJA43464.1"/>
    <property type="molecule type" value="Genomic_DNA"/>
</dbReference>
<evidence type="ECO:0000313" key="1">
    <source>
        <dbReference type="EMBL" id="QJA43464.1"/>
    </source>
</evidence>
<proteinExistence type="predicted"/>
<sequence length="155" mass="16402">MGAWFRWIREIYLGRRALGQTTERATETLIANTHDIFTISGGRILVTQILGEFTIACATASSIQLIATPTAGTLRAMCALLLVNGYAIGDLLGITGVNTDPMIPPARSATVEGQTFGVLVQIGAIRLLCNLVGAGSIRWTLKWIPFDTGAAVAAA</sequence>
<evidence type="ECO:0000313" key="2">
    <source>
        <dbReference type="EMBL" id="QJB03841.1"/>
    </source>
</evidence>
<name>A0A6H1Z7D0_9ZZZZ</name>
<accession>A0A6H1Z7D0</accession>
<reference evidence="1" key="1">
    <citation type="submission" date="2020-03" db="EMBL/GenBank/DDBJ databases">
        <title>The deep terrestrial virosphere.</title>
        <authorList>
            <person name="Holmfeldt K."/>
            <person name="Nilsson E."/>
            <person name="Simone D."/>
            <person name="Lopez-Fernandez M."/>
            <person name="Wu X."/>
            <person name="de Brujin I."/>
            <person name="Lundin D."/>
            <person name="Andersson A."/>
            <person name="Bertilsson S."/>
            <person name="Dopson M."/>
        </authorList>
    </citation>
    <scope>NUCLEOTIDE SEQUENCE</scope>
    <source>
        <strain evidence="1">MM171A00097</strain>
        <strain evidence="2">MM171B00542</strain>
    </source>
</reference>
<organism evidence="1">
    <name type="scientific">viral metagenome</name>
    <dbReference type="NCBI Taxonomy" id="1070528"/>
    <lineage>
        <taxon>unclassified sequences</taxon>
        <taxon>metagenomes</taxon>
        <taxon>organismal metagenomes</taxon>
    </lineage>
</organism>
<gene>
    <name evidence="1" type="ORF">MM171A00097_0111</name>
    <name evidence="2" type="ORF">MM171B00542_0012</name>
</gene>
<dbReference type="EMBL" id="MT143863">
    <property type="protein sequence ID" value="QJB03841.1"/>
    <property type="molecule type" value="Genomic_DNA"/>
</dbReference>